<protein>
    <submittedName>
        <fullName evidence="5">TFIIB transcription factor</fullName>
    </submittedName>
</protein>
<dbReference type="PANTHER" id="PTHR48428">
    <property type="entry name" value="PLANT-SPECIFIC TFIIB-RELATED PROTEIN PTF2"/>
    <property type="match status" value="1"/>
</dbReference>
<comment type="caution">
    <text evidence="5">The sequence shown here is derived from an EMBL/GenBank/DDBJ whole genome shotgun (WGS) entry which is preliminary data.</text>
</comment>
<evidence type="ECO:0000313" key="5">
    <source>
        <dbReference type="EMBL" id="KAJ7968698.1"/>
    </source>
</evidence>
<keyword evidence="3" id="KW-0863">Zinc-finger</keyword>
<keyword evidence="3" id="KW-0862">Zinc</keyword>
<dbReference type="KEGG" id="qsa:O6P43_012762"/>
<dbReference type="InterPro" id="IPR036915">
    <property type="entry name" value="Cyclin-like_sf"/>
</dbReference>
<dbReference type="AlphaFoldDB" id="A0AAD7PUS0"/>
<dbReference type="Proteomes" id="UP001163823">
    <property type="component" value="Chromosome 5"/>
</dbReference>
<dbReference type="Gene3D" id="2.20.25.10">
    <property type="match status" value="1"/>
</dbReference>
<dbReference type="InterPro" id="IPR053340">
    <property type="entry name" value="PTF2"/>
</dbReference>
<gene>
    <name evidence="5" type="ORF">O6P43_012762</name>
</gene>
<keyword evidence="3" id="KW-0479">Metal-binding</keyword>
<keyword evidence="2" id="KW-0804">Transcription</keyword>
<feature type="domain" description="TFIIB-type" evidence="4">
    <location>
        <begin position="3"/>
        <end position="34"/>
    </location>
</feature>
<organism evidence="5 6">
    <name type="scientific">Quillaja saponaria</name>
    <name type="common">Soap bark tree</name>
    <dbReference type="NCBI Taxonomy" id="32244"/>
    <lineage>
        <taxon>Eukaryota</taxon>
        <taxon>Viridiplantae</taxon>
        <taxon>Streptophyta</taxon>
        <taxon>Embryophyta</taxon>
        <taxon>Tracheophyta</taxon>
        <taxon>Spermatophyta</taxon>
        <taxon>Magnoliopsida</taxon>
        <taxon>eudicotyledons</taxon>
        <taxon>Gunneridae</taxon>
        <taxon>Pentapetalae</taxon>
        <taxon>rosids</taxon>
        <taxon>fabids</taxon>
        <taxon>Fabales</taxon>
        <taxon>Quillajaceae</taxon>
        <taxon>Quillaja</taxon>
    </lineage>
</organism>
<evidence type="ECO:0000256" key="2">
    <source>
        <dbReference type="ARBA" id="ARBA00023163"/>
    </source>
</evidence>
<evidence type="ECO:0000313" key="6">
    <source>
        <dbReference type="Proteomes" id="UP001163823"/>
    </source>
</evidence>
<evidence type="ECO:0000259" key="4">
    <source>
        <dbReference type="PROSITE" id="PS51134"/>
    </source>
</evidence>
<keyword evidence="6" id="KW-1185">Reference proteome</keyword>
<dbReference type="EMBL" id="JARAOO010000005">
    <property type="protein sequence ID" value="KAJ7968698.1"/>
    <property type="molecule type" value="Genomic_DNA"/>
</dbReference>
<dbReference type="InterPro" id="IPR013137">
    <property type="entry name" value="Znf_TFIIB"/>
</dbReference>
<dbReference type="GO" id="GO:0008270">
    <property type="term" value="F:zinc ion binding"/>
    <property type="evidence" value="ECO:0007669"/>
    <property type="project" value="UniProtKB-KW"/>
</dbReference>
<sequence>MASSRSCNSCGKTSLIRDDISGNLVCSSCGIVQEFDNYVAQLGDLNGPEGTFICVGTVGRGSVYSYIETKIYEAQKLIDEFMSRLGLLGSKTDYVKTIMSTITEGEFGQGDWFHVLIGACAYVVMGKDNKSLPMAEVAATIGCDVYELNSPSFSGVERSIMDRMHKQGIFLIQCAVKWFLTTGRQPLPVVVAVLILVAELNQVEVLAKEVHAIISTCRTRYKELLEELVKVAQVLPWGKDVTTKNIVKSAPFVIQYMEKKSTSEFVEKRKNLDQTLYDLEEIVSECLSRDPECEYGTNVVSSEKDSQYFVLEGQVLKRETKAHKRKRMEQLDLHACWEWWDGKSELSKKLLLKDLLEKDVGFDTMPPSFIAGCLKSKKRREKINAAKQRINRIMQPENVELGDSGNIFLLDDAEPRQKTKKRRGMLVNDVDWEDLIIETLLLGQVKEEEIEKGHYNTLLDLHVFSSGIL</sequence>
<dbReference type="Gene3D" id="1.10.472.170">
    <property type="match status" value="1"/>
</dbReference>
<keyword evidence="1" id="KW-0805">Transcription regulation</keyword>
<dbReference type="PROSITE" id="PS51134">
    <property type="entry name" value="ZF_TFIIB"/>
    <property type="match status" value="1"/>
</dbReference>
<evidence type="ECO:0000256" key="3">
    <source>
        <dbReference type="PROSITE-ProRule" id="PRU00469"/>
    </source>
</evidence>
<reference evidence="5" key="1">
    <citation type="journal article" date="2023" name="Science">
        <title>Elucidation of the pathway for biosynthesis of saponin adjuvants from the soapbark tree.</title>
        <authorList>
            <person name="Reed J."/>
            <person name="Orme A."/>
            <person name="El-Demerdash A."/>
            <person name="Owen C."/>
            <person name="Martin L.B.B."/>
            <person name="Misra R.C."/>
            <person name="Kikuchi S."/>
            <person name="Rejzek M."/>
            <person name="Martin A.C."/>
            <person name="Harkess A."/>
            <person name="Leebens-Mack J."/>
            <person name="Louveau T."/>
            <person name="Stephenson M.J."/>
            <person name="Osbourn A."/>
        </authorList>
    </citation>
    <scope>NUCLEOTIDE SEQUENCE</scope>
    <source>
        <strain evidence="5">S10</strain>
    </source>
</reference>
<dbReference type="SUPFAM" id="SSF47954">
    <property type="entry name" value="Cyclin-like"/>
    <property type="match status" value="1"/>
</dbReference>
<proteinExistence type="predicted"/>
<dbReference type="PANTHER" id="PTHR48428:SF1">
    <property type="entry name" value="PLANT-SPECIFIC TFIIB-RELATED PROTEIN PTF2"/>
    <property type="match status" value="1"/>
</dbReference>
<name>A0AAD7PUS0_QUISA</name>
<accession>A0AAD7PUS0</accession>
<dbReference type="Gene3D" id="1.10.472.10">
    <property type="entry name" value="Cyclin-like"/>
    <property type="match status" value="1"/>
</dbReference>
<evidence type="ECO:0000256" key="1">
    <source>
        <dbReference type="ARBA" id="ARBA00023015"/>
    </source>
</evidence>
<dbReference type="SUPFAM" id="SSF57783">
    <property type="entry name" value="Zinc beta-ribbon"/>
    <property type="match status" value="1"/>
</dbReference>